<keyword evidence="5" id="KW-0479">Metal-binding</keyword>
<dbReference type="InterPro" id="IPR000834">
    <property type="entry name" value="Peptidase_M14"/>
</dbReference>
<feature type="active site" description="Proton donor/acceptor" evidence="12">
    <location>
        <position position="365"/>
    </location>
</feature>
<evidence type="ECO:0000256" key="6">
    <source>
        <dbReference type="ARBA" id="ARBA00022729"/>
    </source>
</evidence>
<evidence type="ECO:0000313" key="15">
    <source>
        <dbReference type="Proteomes" id="UP000885826"/>
    </source>
</evidence>
<dbReference type="FunFam" id="3.40.630.10:FF:000084">
    <property type="entry name" value="Carboxypeptidase B2"/>
    <property type="match status" value="1"/>
</dbReference>
<keyword evidence="3" id="KW-0121">Carboxypeptidase</keyword>
<dbReference type="GO" id="GO:0005615">
    <property type="term" value="C:extracellular space"/>
    <property type="evidence" value="ECO:0007669"/>
    <property type="project" value="TreeGrafter"/>
</dbReference>
<dbReference type="Pfam" id="PF00246">
    <property type="entry name" value="Peptidase_M14"/>
    <property type="match status" value="1"/>
</dbReference>
<dbReference type="PANTHER" id="PTHR11705:SF143">
    <property type="entry name" value="SLL0236 PROTEIN"/>
    <property type="match status" value="1"/>
</dbReference>
<evidence type="ECO:0000259" key="13">
    <source>
        <dbReference type="PROSITE" id="PS52035"/>
    </source>
</evidence>
<dbReference type="Pfam" id="PF20773">
    <property type="entry name" value="InhA-like_MAM"/>
    <property type="match status" value="1"/>
</dbReference>
<dbReference type="NCBIfam" id="TIGR04183">
    <property type="entry name" value="Por_Secre_tail"/>
    <property type="match status" value="1"/>
</dbReference>
<dbReference type="EMBL" id="DRIG01000097">
    <property type="protein sequence ID" value="HEC79365.1"/>
    <property type="molecule type" value="Genomic_DNA"/>
</dbReference>
<sequence>MKKIIILSLVLIFFSFGQEMIVRVYTSSWENLSRISPKYNLDIAAAHAGEWYDIVVDQVTMDKIINSGLSYELIVPSIALEKEKVRAQYLSYAQITDSLRQMVQNFPSICKFDSLPIPTYEGNWIYGIKISDNPGVEEDDEAGILVEGTHHSREWACPIMVLFFADSMLSAYGNVPEITEIINNTEIYCFPVINVDGYLYDYPGGYYWRKNREPFGGSIGTDPNRNYGCCAGELEGEWGAVDAGKACHNPGDITFCGAYTNSGDETKSLAMFVRSHICNAYMTYHSYSELLMWPWGWKAQETPDSLLYDQKGNYMADMIQRLGGGTYGRGTVYNAIYPVSGSSMDWFYSWCHYVGGISNLSFTAELGTSFYQPQSDLDNICHQNFKALKYLAHFADSIVILCEGAVAPPEIYPLGTVGENFTIYWHPVNSNDNHPLQWELVELSAPTVIEDDLESGTGRWILEGFTSSTSQAHSGTHSLFSGNQNNMNHGVRSVHPYLVQSGDSLTFWCRYDLEDDYDVAVVEVSENTKEWFNLDTTRFNGTQNSWVRKSYSLENWVGKSIYIRFRAMTDGSVLGSGFYVDDIYPSCLFNSVTTISSSIPDTSYYFSNHPEGEYYYYVKGYNTTWGWGDYSCLKKANVVVGIEEKPNAGVRPDTPKFSLYPNPFYRTTTVSFYRGDREEDAFIKIYNSTGRLVRNFVLKSEGQKQNSVLWKGLDDSGRPLPTGVYFVHYTIGNYMKTEKAILFR</sequence>
<dbReference type="PROSITE" id="PS52035">
    <property type="entry name" value="PEPTIDASE_M14"/>
    <property type="match status" value="1"/>
</dbReference>
<dbReference type="InterPro" id="IPR026444">
    <property type="entry name" value="Secre_tail"/>
</dbReference>
<keyword evidence="7" id="KW-0378">Hydrolase</keyword>
<dbReference type="Proteomes" id="UP000885826">
    <property type="component" value="Unassembled WGS sequence"/>
</dbReference>
<evidence type="ECO:0000256" key="8">
    <source>
        <dbReference type="ARBA" id="ARBA00022833"/>
    </source>
</evidence>
<organism evidence="14 15">
    <name type="scientific">candidate division WOR-3 bacterium</name>
    <dbReference type="NCBI Taxonomy" id="2052148"/>
    <lineage>
        <taxon>Bacteria</taxon>
        <taxon>Bacteria division WOR-3</taxon>
    </lineage>
</organism>
<name>A0A9C9ENU2_UNCW3</name>
<comment type="caution">
    <text evidence="14">The sequence shown here is derived from an EMBL/GenBank/DDBJ whole genome shotgun (WGS) entry which is preliminary data.</text>
</comment>
<keyword evidence="6" id="KW-0732">Signal</keyword>
<dbReference type="GO" id="GO:0004181">
    <property type="term" value="F:metallocarboxypeptidase activity"/>
    <property type="evidence" value="ECO:0007669"/>
    <property type="project" value="InterPro"/>
</dbReference>
<evidence type="ECO:0000256" key="9">
    <source>
        <dbReference type="ARBA" id="ARBA00023049"/>
    </source>
</evidence>
<dbReference type="Pfam" id="PF18962">
    <property type="entry name" value="Por_Secre_tail"/>
    <property type="match status" value="1"/>
</dbReference>
<dbReference type="Gene3D" id="2.60.40.4070">
    <property type="match status" value="1"/>
</dbReference>
<feature type="domain" description="Peptidase M14" evidence="13">
    <location>
        <begin position="88"/>
        <end position="395"/>
    </location>
</feature>
<evidence type="ECO:0000256" key="11">
    <source>
        <dbReference type="ARBA" id="ARBA00066554"/>
    </source>
</evidence>
<comment type="cofactor">
    <cofactor evidence="1">
        <name>Zn(2+)</name>
        <dbReference type="ChEBI" id="CHEBI:29105"/>
    </cofactor>
</comment>
<evidence type="ECO:0000256" key="10">
    <source>
        <dbReference type="ARBA" id="ARBA00050859"/>
    </source>
</evidence>
<dbReference type="CDD" id="cd03859">
    <property type="entry name" value="M14_CPT"/>
    <property type="match status" value="1"/>
</dbReference>
<keyword evidence="4" id="KW-0645">Protease</keyword>
<dbReference type="PROSITE" id="PS00133">
    <property type="entry name" value="CARBOXYPEPT_ZN_2"/>
    <property type="match status" value="1"/>
</dbReference>
<keyword evidence="9" id="KW-0482">Metalloprotease</keyword>
<evidence type="ECO:0000256" key="1">
    <source>
        <dbReference type="ARBA" id="ARBA00001947"/>
    </source>
</evidence>
<proteinExistence type="inferred from homology"/>
<dbReference type="GO" id="GO:0006508">
    <property type="term" value="P:proteolysis"/>
    <property type="evidence" value="ECO:0007669"/>
    <property type="project" value="UniProtKB-KW"/>
</dbReference>
<dbReference type="SMART" id="SM00631">
    <property type="entry name" value="Zn_pept"/>
    <property type="match status" value="1"/>
</dbReference>
<dbReference type="SUPFAM" id="SSF53187">
    <property type="entry name" value="Zn-dependent exopeptidases"/>
    <property type="match status" value="1"/>
</dbReference>
<dbReference type="GO" id="GO:0008270">
    <property type="term" value="F:zinc ion binding"/>
    <property type="evidence" value="ECO:0007669"/>
    <property type="project" value="InterPro"/>
</dbReference>
<evidence type="ECO:0000256" key="5">
    <source>
        <dbReference type="ARBA" id="ARBA00022723"/>
    </source>
</evidence>
<dbReference type="InterPro" id="IPR033810">
    <property type="entry name" value="Carboxypeptidase_T"/>
</dbReference>
<reference evidence="14" key="1">
    <citation type="journal article" date="2020" name="mSystems">
        <title>Genome- and Community-Level Interaction Insights into Carbon Utilization and Element Cycling Functions of Hydrothermarchaeota in Hydrothermal Sediment.</title>
        <authorList>
            <person name="Zhou Z."/>
            <person name="Liu Y."/>
            <person name="Xu W."/>
            <person name="Pan J."/>
            <person name="Luo Z.H."/>
            <person name="Li M."/>
        </authorList>
    </citation>
    <scope>NUCLEOTIDE SEQUENCE</scope>
    <source>
        <strain evidence="14">HyVt-388</strain>
    </source>
</reference>
<evidence type="ECO:0000256" key="4">
    <source>
        <dbReference type="ARBA" id="ARBA00022670"/>
    </source>
</evidence>
<dbReference type="PANTHER" id="PTHR11705">
    <property type="entry name" value="PROTEASE FAMILY M14 CARBOXYPEPTIDASE A,B"/>
    <property type="match status" value="1"/>
</dbReference>
<dbReference type="Gene3D" id="2.60.120.260">
    <property type="entry name" value="Galactose-binding domain-like"/>
    <property type="match status" value="1"/>
</dbReference>
<dbReference type="InterPro" id="IPR057247">
    <property type="entry name" value="CARBOXYPEPT_ZN_2"/>
</dbReference>
<dbReference type="Gene3D" id="3.40.630.10">
    <property type="entry name" value="Zn peptidases"/>
    <property type="match status" value="1"/>
</dbReference>
<comment type="catalytic activity">
    <reaction evidence="10">
        <text>Releases a C-terminal residue, which may be hydrophobic or positively charged.</text>
        <dbReference type="EC" id="3.4.17.18"/>
    </reaction>
</comment>
<evidence type="ECO:0000256" key="7">
    <source>
        <dbReference type="ARBA" id="ARBA00022801"/>
    </source>
</evidence>
<gene>
    <name evidence="14" type="ORF">ENI34_09565</name>
</gene>
<evidence type="ECO:0000256" key="12">
    <source>
        <dbReference type="PROSITE-ProRule" id="PRU01379"/>
    </source>
</evidence>
<protein>
    <recommendedName>
        <fullName evidence="11">carboxypeptidase T</fullName>
        <ecNumber evidence="11">3.4.17.18</ecNumber>
    </recommendedName>
</protein>
<comment type="similarity">
    <text evidence="2 12">Belongs to the peptidase M14 family.</text>
</comment>
<evidence type="ECO:0000256" key="3">
    <source>
        <dbReference type="ARBA" id="ARBA00022645"/>
    </source>
</evidence>
<keyword evidence="8" id="KW-0862">Zinc</keyword>
<evidence type="ECO:0000313" key="14">
    <source>
        <dbReference type="EMBL" id="HEC79365.1"/>
    </source>
</evidence>
<evidence type="ECO:0000256" key="2">
    <source>
        <dbReference type="ARBA" id="ARBA00005988"/>
    </source>
</evidence>
<dbReference type="NCBIfam" id="NF038128">
    <property type="entry name" value="choice_anch_J"/>
    <property type="match status" value="1"/>
</dbReference>
<dbReference type="AlphaFoldDB" id="A0A9C9ENU2"/>
<dbReference type="EC" id="3.4.17.18" evidence="11"/>
<accession>A0A9C9ENU2</accession>